<evidence type="ECO:0000259" key="8">
    <source>
        <dbReference type="PROSITE" id="PS50240"/>
    </source>
</evidence>
<dbReference type="InterPro" id="IPR043504">
    <property type="entry name" value="Peptidase_S1_PA_chymotrypsin"/>
</dbReference>
<evidence type="ECO:0000256" key="5">
    <source>
        <dbReference type="ARBA" id="ARBA00022825"/>
    </source>
</evidence>
<keyword evidence="2" id="KW-0964">Secreted</keyword>
<evidence type="ECO:0000256" key="2">
    <source>
        <dbReference type="ARBA" id="ARBA00022525"/>
    </source>
</evidence>
<dbReference type="GO" id="GO:0005615">
    <property type="term" value="C:extracellular space"/>
    <property type="evidence" value="ECO:0007669"/>
    <property type="project" value="TreeGrafter"/>
</dbReference>
<dbReference type="PANTHER" id="PTHR24264">
    <property type="entry name" value="TRYPSIN-RELATED"/>
    <property type="match status" value="1"/>
</dbReference>
<organism evidence="9">
    <name type="scientific">Ctenocephalides felis</name>
    <name type="common">Cat flea</name>
    <dbReference type="NCBI Taxonomy" id="7515"/>
    <lineage>
        <taxon>Eukaryota</taxon>
        <taxon>Metazoa</taxon>
        <taxon>Ecdysozoa</taxon>
        <taxon>Arthropoda</taxon>
        <taxon>Hexapoda</taxon>
        <taxon>Insecta</taxon>
        <taxon>Pterygota</taxon>
        <taxon>Neoptera</taxon>
        <taxon>Endopterygota</taxon>
        <taxon>Siphonaptera</taxon>
        <taxon>Pulicidae</taxon>
        <taxon>Archaeopsyllinae</taxon>
        <taxon>Ctenocephalides</taxon>
    </lineage>
</organism>
<dbReference type="GO" id="GO:0006508">
    <property type="term" value="P:proteolysis"/>
    <property type="evidence" value="ECO:0007669"/>
    <property type="project" value="UniProtKB-KW"/>
</dbReference>
<dbReference type="OrthoDB" id="9425590at2759"/>
<dbReference type="InterPro" id="IPR009003">
    <property type="entry name" value="Peptidase_S1_PA"/>
</dbReference>
<dbReference type="Gene3D" id="2.40.10.10">
    <property type="entry name" value="Trypsin-like serine proteases"/>
    <property type="match status" value="1"/>
</dbReference>
<feature type="non-terminal residue" evidence="9">
    <location>
        <position position="1"/>
    </location>
</feature>
<evidence type="ECO:0000256" key="6">
    <source>
        <dbReference type="ARBA" id="ARBA00023157"/>
    </source>
</evidence>
<keyword evidence="6" id="KW-1015">Disulfide bond</keyword>
<evidence type="ECO:0000313" key="9">
    <source>
        <dbReference type="EMBL" id="ACY24340.1"/>
    </source>
</evidence>
<name>D0V542_CTEFE</name>
<evidence type="ECO:0000256" key="3">
    <source>
        <dbReference type="ARBA" id="ARBA00022670"/>
    </source>
</evidence>
<feature type="domain" description="Peptidase S1" evidence="8">
    <location>
        <begin position="1"/>
        <end position="101"/>
    </location>
</feature>
<accession>D0V542</accession>
<keyword evidence="5" id="KW-0720">Serine protease</keyword>
<dbReference type="FunFam" id="2.40.10.10:FF:000002">
    <property type="entry name" value="Transmembrane protease serine"/>
    <property type="match status" value="1"/>
</dbReference>
<keyword evidence="4" id="KW-0378">Hydrolase</keyword>
<evidence type="ECO:0000256" key="1">
    <source>
        <dbReference type="ARBA" id="ARBA00004613"/>
    </source>
</evidence>
<dbReference type="GO" id="GO:0004252">
    <property type="term" value="F:serine-type endopeptidase activity"/>
    <property type="evidence" value="ECO:0007669"/>
    <property type="project" value="InterPro"/>
</dbReference>
<dbReference type="PANTHER" id="PTHR24264:SF65">
    <property type="entry name" value="SRCR DOMAIN-CONTAINING PROTEIN"/>
    <property type="match status" value="1"/>
</dbReference>
<dbReference type="Pfam" id="PF00089">
    <property type="entry name" value="Trypsin"/>
    <property type="match status" value="1"/>
</dbReference>
<dbReference type="SUPFAM" id="SSF50494">
    <property type="entry name" value="Trypsin-like serine proteases"/>
    <property type="match status" value="1"/>
</dbReference>
<evidence type="ECO:0000256" key="7">
    <source>
        <dbReference type="ARBA" id="ARBA00024195"/>
    </source>
</evidence>
<dbReference type="EMBL" id="GU018002">
    <property type="protein sequence ID" value="ACY24340.1"/>
    <property type="molecule type" value="mRNA"/>
</dbReference>
<keyword evidence="3" id="KW-0645">Protease</keyword>
<proteinExistence type="evidence at transcript level"/>
<dbReference type="PROSITE" id="PS50240">
    <property type="entry name" value="TRYPSIN_DOM"/>
    <property type="match status" value="1"/>
</dbReference>
<comment type="similarity">
    <text evidence="7">Belongs to the peptidase S1 family. CLIP subfamily.</text>
</comment>
<comment type="subcellular location">
    <subcellularLocation>
        <location evidence="1">Secreted</location>
    </subcellularLocation>
</comment>
<dbReference type="AlphaFoldDB" id="D0V542"/>
<evidence type="ECO:0000256" key="4">
    <source>
        <dbReference type="ARBA" id="ARBA00022801"/>
    </source>
</evidence>
<reference evidence="9" key="1">
    <citation type="journal article" date="2009" name="Insect Mol. Biol.">
        <title>Analysis of Rickettsia typhi-infected and uninfected cat flea (Ctenocephalides felis) midgut cDNA libraries: deciphering molecular pathways involved in host response to R. typhi infection.</title>
        <authorList>
            <person name="Dreher-Lesnick S.M."/>
            <person name="Ceraul S.M."/>
            <person name="Lesnick S.C."/>
            <person name="Gillespie J.J."/>
            <person name="Anderson J.M."/>
            <person name="Jochim R.C."/>
            <person name="Valenzuela J.G."/>
            <person name="Azad A.F."/>
        </authorList>
    </citation>
    <scope>NUCLEOTIDE SEQUENCE</scope>
    <source>
        <strain evidence="9">CFGFIS2_F08</strain>
        <tissue evidence="9">Midgut</tissue>
    </source>
</reference>
<dbReference type="MEROPS" id="S01.424"/>
<dbReference type="InterPro" id="IPR050127">
    <property type="entry name" value="Serine_Proteases_S1"/>
</dbReference>
<protein>
    <submittedName>
        <fullName evidence="9">Trypsin</fullName>
    </submittedName>
</protein>
<dbReference type="InterPro" id="IPR001254">
    <property type="entry name" value="Trypsin_dom"/>
</dbReference>
<sequence>EGNDSSELLGAWIPLIDSSVCQSNYAEPGKPDRITDRMLCAGSAKGDGFCHGDYGGPLVDKNRKLIGIVSWGTHCGQSDKPGVYTKVNHPEILEFILTKSSD</sequence>